<organism evidence="1">
    <name type="scientific">Capitella teleta</name>
    <name type="common">Polychaete worm</name>
    <dbReference type="NCBI Taxonomy" id="283909"/>
    <lineage>
        <taxon>Eukaryota</taxon>
        <taxon>Metazoa</taxon>
        <taxon>Spiralia</taxon>
        <taxon>Lophotrochozoa</taxon>
        <taxon>Annelida</taxon>
        <taxon>Polychaeta</taxon>
        <taxon>Sedentaria</taxon>
        <taxon>Scolecida</taxon>
        <taxon>Capitellidae</taxon>
        <taxon>Capitella</taxon>
    </lineage>
</organism>
<dbReference type="Gene3D" id="3.40.50.300">
    <property type="entry name" value="P-loop containing nucleotide triphosphate hydrolases"/>
    <property type="match status" value="1"/>
</dbReference>
<dbReference type="EMBL" id="KB312583">
    <property type="protein sequence ID" value="ELT86987.1"/>
    <property type="molecule type" value="Genomic_DNA"/>
</dbReference>
<dbReference type="AlphaFoldDB" id="R7T321"/>
<reference evidence="1 3" key="2">
    <citation type="journal article" date="2013" name="Nature">
        <title>Insights into bilaterian evolution from three spiralian genomes.</title>
        <authorList>
            <person name="Simakov O."/>
            <person name="Marletaz F."/>
            <person name="Cho S.J."/>
            <person name="Edsinger-Gonzales E."/>
            <person name="Havlak P."/>
            <person name="Hellsten U."/>
            <person name="Kuo D.H."/>
            <person name="Larsson T."/>
            <person name="Lv J."/>
            <person name="Arendt D."/>
            <person name="Savage R."/>
            <person name="Osoegawa K."/>
            <person name="de Jong P."/>
            <person name="Grimwood J."/>
            <person name="Chapman J.A."/>
            <person name="Shapiro H."/>
            <person name="Aerts A."/>
            <person name="Otillar R.P."/>
            <person name="Terry A.Y."/>
            <person name="Boore J.L."/>
            <person name="Grigoriev I.V."/>
            <person name="Lindberg D.R."/>
            <person name="Seaver E.C."/>
            <person name="Weisblat D.A."/>
            <person name="Putnam N.H."/>
            <person name="Rokhsar D.S."/>
        </authorList>
    </citation>
    <scope>NUCLEOTIDE SEQUENCE</scope>
    <source>
        <strain evidence="1 3">I ESC-2004</strain>
    </source>
</reference>
<keyword evidence="3" id="KW-1185">Reference proteome</keyword>
<gene>
    <name evidence="1" type="ORF">CAPTEDRAFT_213172</name>
</gene>
<evidence type="ECO:0000313" key="2">
    <source>
        <dbReference type="EnsemblMetazoa" id="CapteP213172"/>
    </source>
</evidence>
<sequence length="514" mass="59355">MIHIQYEFAVFRECKNKKTEITVVPVIHLIRQEYHFAGKTSQLRFFSINLRIPKIRLRYFTTLAIIDQVRQTSVYFCITVNPICFAMIVGQYLCYRVLRVTWDIIQNIFWSYTGTIRHIRQCHKPGCSYASCAQILDGKLRYAVDKLTLTNRQEEFFGCHQEFVHPKYVLKNEVSFYCADNKYATFVEAPAGIQVWQSLHGSFHKPAQFHYAIRYIRMPTWAFNKLADDIGEHPAKVIIIEFLPRSGSTLLCQMFESTGKCVVFSEPSCLSGVEQKGQDLVRYYRSCLRLMCKAVDDMNVHAYVFKMAPWKAEYRIDIVEAMPNIKFLFLYRDILKCSASLASISNAVTSFKMIFLLESIFGKPFRRMLFKWFQKNATVDVSDAVMQIYLMTSNIRLFQAFLLESVVLKVCYGICEKDNNTPSVKYEHILANPSSCLSTIFAFCGLSQDFVEPALRALKKDSQANSLIGKDQINKNKPFLQVDAQLEDEMARTAKAMDIPLLTNGKVMFNTITR</sequence>
<evidence type="ECO:0008006" key="4">
    <source>
        <dbReference type="Google" id="ProtNLM"/>
    </source>
</evidence>
<dbReference type="PANTHER" id="PTHR33844:SF1">
    <property type="entry name" value="SULFOTRANSFERASE DOMAIN-CONTAINING PROTEIN"/>
    <property type="match status" value="1"/>
</dbReference>
<dbReference type="Proteomes" id="UP000014760">
    <property type="component" value="Unassembled WGS sequence"/>
</dbReference>
<dbReference type="InterPro" id="IPR027417">
    <property type="entry name" value="P-loop_NTPase"/>
</dbReference>
<dbReference type="OrthoDB" id="5912733at2759"/>
<dbReference type="HOGENOM" id="CLU_034499_0_0_1"/>
<name>R7T321_CAPTE</name>
<reference evidence="2" key="3">
    <citation type="submission" date="2015-06" db="UniProtKB">
        <authorList>
            <consortium name="EnsemblMetazoa"/>
        </authorList>
    </citation>
    <scope>IDENTIFICATION</scope>
</reference>
<dbReference type="SUPFAM" id="SSF52540">
    <property type="entry name" value="P-loop containing nucleoside triphosphate hydrolases"/>
    <property type="match status" value="1"/>
</dbReference>
<evidence type="ECO:0000313" key="1">
    <source>
        <dbReference type="EMBL" id="ELT86987.1"/>
    </source>
</evidence>
<dbReference type="PANTHER" id="PTHR33844">
    <property type="entry name" value="SULFOTRANSFER_1 DOMAIN-CONTAINING PROTEIN"/>
    <property type="match status" value="1"/>
</dbReference>
<dbReference type="EMBL" id="AMQN01016152">
    <property type="status" value="NOT_ANNOTATED_CDS"/>
    <property type="molecule type" value="Genomic_DNA"/>
</dbReference>
<protein>
    <recommendedName>
        <fullName evidence="4">Sulfotransferase domain-containing protein</fullName>
    </recommendedName>
</protein>
<dbReference type="OMA" id="TICIKPR"/>
<reference evidence="3" key="1">
    <citation type="submission" date="2012-12" db="EMBL/GenBank/DDBJ databases">
        <authorList>
            <person name="Hellsten U."/>
            <person name="Grimwood J."/>
            <person name="Chapman J.A."/>
            <person name="Shapiro H."/>
            <person name="Aerts A."/>
            <person name="Otillar R.P."/>
            <person name="Terry A.Y."/>
            <person name="Boore J.L."/>
            <person name="Simakov O."/>
            <person name="Marletaz F."/>
            <person name="Cho S.-J."/>
            <person name="Edsinger-Gonzales E."/>
            <person name="Havlak P."/>
            <person name="Kuo D.-H."/>
            <person name="Larsson T."/>
            <person name="Lv J."/>
            <person name="Arendt D."/>
            <person name="Savage R."/>
            <person name="Osoegawa K."/>
            <person name="de Jong P."/>
            <person name="Lindberg D.R."/>
            <person name="Seaver E.C."/>
            <person name="Weisblat D.A."/>
            <person name="Putnam N.H."/>
            <person name="Grigoriev I.V."/>
            <person name="Rokhsar D.S."/>
        </authorList>
    </citation>
    <scope>NUCLEOTIDE SEQUENCE</scope>
    <source>
        <strain evidence="3">I ESC-2004</strain>
    </source>
</reference>
<accession>R7T321</accession>
<dbReference type="EnsemblMetazoa" id="CapteT213172">
    <property type="protein sequence ID" value="CapteP213172"/>
    <property type="gene ID" value="CapteG213172"/>
</dbReference>
<proteinExistence type="predicted"/>
<evidence type="ECO:0000313" key="3">
    <source>
        <dbReference type="Proteomes" id="UP000014760"/>
    </source>
</evidence>